<organism evidence="5 6">
    <name type="scientific">Rhabdonatronobacter sediminivivens</name>
    <dbReference type="NCBI Taxonomy" id="2743469"/>
    <lineage>
        <taxon>Bacteria</taxon>
        <taxon>Pseudomonadati</taxon>
        <taxon>Pseudomonadota</taxon>
        <taxon>Alphaproteobacteria</taxon>
        <taxon>Rhodobacterales</taxon>
        <taxon>Paracoccaceae</taxon>
        <taxon>Rhabdonatronobacter</taxon>
    </lineage>
</organism>
<dbReference type="SUPFAM" id="SSF50486">
    <property type="entry name" value="FMT C-terminal domain-like"/>
    <property type="match status" value="1"/>
</dbReference>
<dbReference type="Gene3D" id="3.30.300.30">
    <property type="match status" value="1"/>
</dbReference>
<dbReference type="EMBL" id="JACBXS010000012">
    <property type="protein sequence ID" value="NYS24852.1"/>
    <property type="molecule type" value="Genomic_DNA"/>
</dbReference>
<dbReference type="InterPro" id="IPR024011">
    <property type="entry name" value="Biosynth_lucif-like_mOase_dom"/>
</dbReference>
<dbReference type="GO" id="GO:0005737">
    <property type="term" value="C:cytoplasm"/>
    <property type="evidence" value="ECO:0007669"/>
    <property type="project" value="TreeGrafter"/>
</dbReference>
<dbReference type="SUPFAM" id="SSF47336">
    <property type="entry name" value="ACP-like"/>
    <property type="match status" value="1"/>
</dbReference>
<proteinExistence type="predicted"/>
<dbReference type="PROSITE" id="PS00455">
    <property type="entry name" value="AMP_BINDING"/>
    <property type="match status" value="1"/>
</dbReference>
<evidence type="ECO:0000313" key="6">
    <source>
        <dbReference type="Proteomes" id="UP000529417"/>
    </source>
</evidence>
<feature type="region of interest" description="Disordered" evidence="3">
    <location>
        <begin position="1400"/>
        <end position="1420"/>
    </location>
</feature>
<dbReference type="SUPFAM" id="SSF53328">
    <property type="entry name" value="Formyltransferase"/>
    <property type="match status" value="1"/>
</dbReference>
<evidence type="ECO:0000259" key="4">
    <source>
        <dbReference type="PROSITE" id="PS50075"/>
    </source>
</evidence>
<sequence>MTRFRALLIGDAPLLVHCAEVLIHRGHELAGVVSTDRGVSDWARAHELPVFAPGPDLGRRLDGVAFDWLFNIAGLSLLGADVVAQARRGAVNFHDGPLPRYGGLNAPIWALLRGESEYGVTWHRIIPQVDAGDILVQRQFVISADETALSLNTRCMSAGIDSFGDLLDGIEADSLTPRPQPGRADPMFRAADRPANAGRIDLNAPRAEVLRMVRALDHGHYWNPLTLPKLELGGRVACTGRAEPAEGSGIPGQVLAVAHDSITLACADGAVRFSALTCPHGQPLDPGALVAVGDRLPPADPGLTEALAAVLRDEPFWRAALSDFHPATLPGVTAPAGAPDLHAVALDLPAAVSAEGLAALGLALAARLSGAARVDMACATETTAPGYIADWVPLGADAQDSLGQVEARIATLLERLGRTPGYPCDLIARDPALAPPAIPHLAIAAAEAATTAATAADDEIALPGAALTLVPGPAPRLIFDATRVSPKLAAGFAEGLSHLAQVADPSRPLNAQDFAPDAELDALMAPADATARAYDRICIHQAFEAQTARTPDATALAFEGQSLSYAELNARANRAAHVLRAMGVGPDQPVALCTRRGLAMMVGALAILKAGGAYVPMDPAYPADRLAHYLADSGARVIVTEHAALDALPGHSADLLQLDTDTRIASAPDTNPEAPVTPDNLAYLIYTSGSTGLPKGVMIEHGNVANFFVGMDDRIAHDPPGVWLAVTSLNFDISVLELFWTLARGFKVVVMGDEDRMVTSNAPVPVSDQGMEFSLFYWGNDDGPGPQKYRLLLDGARFADTNGFCAVWTPERHFHAFGGPYPNPAVTGAAVAAVTQNIAVRAGSCVAPLHHPVRIAEEWAVIDNLTGGRTGLGIASGWHPVDFVLRPENRHPHNKQAMFDTIDALRRLWRGEAVEFDKGDGPVPVSTLPRPVQPELPLWLTIAGNPQTWREAGEIGANVLTHLLGQSIDEVAEKIGIYHQALRDAGRDPADYKVTLMLHTFVARDREHAREVARKPMQDYLLSAAGLVKQYAWAFPAFKRPQGARNPMDIDLSSLSEDEVAGILDYAFNRYFEDSGLFGTVEDCLARVEQLKAIGVSEVACLIDYGIAPDTVLEALYPLAEVVRRANAGAELAETDHSLAAQIARHKVTHFQATPSMMRMLMADDVARAALARVPNVLIGGEPLPGPLAAEVAGLTGQPVQNMYGPTETTIWSSTALTSGGPGTEAIGTPIANTQLYVLDDALQPVPAGVAGELWIGGDGVARGYWQRDDLTAERFRPNPFGPGRIYRTGDLVRREADGRLAYLGRADHQIKIRGHRVEPGEIEATLEALPGITRAAVTAREDTPGDLRLVAYYTGTPGVELRAALAGALPAHMVPAHFVPLAEFPLTPNRKIDRKALPAPRAATAPTAPAPDSAAPATDTQAQIAQVWADVLGVDRIGGGDNFFNLGGHSLLAVQAHRTLRARLDLPGLSITDIFRFPVLRDLVAHVDGKLRRSTPAAQPAPPPQAAAPLPPAPQPPARSAAPEPAVPQPAAPAQPDTRHDAMARRRAMRARRMERT</sequence>
<dbReference type="SUPFAM" id="SSF56801">
    <property type="entry name" value="Acetyl-CoA synthetase-like"/>
    <property type="match status" value="2"/>
</dbReference>
<feature type="compositionally biased region" description="Pro residues" evidence="3">
    <location>
        <begin position="1500"/>
        <end position="1518"/>
    </location>
</feature>
<dbReference type="Pfam" id="PF00296">
    <property type="entry name" value="Bac_luciferase"/>
    <property type="match status" value="1"/>
</dbReference>
<dbReference type="Gene3D" id="1.10.1200.10">
    <property type="entry name" value="ACP-like"/>
    <property type="match status" value="1"/>
</dbReference>
<dbReference type="InterPro" id="IPR011034">
    <property type="entry name" value="Formyl_transferase-like_C_sf"/>
</dbReference>
<name>A0A7Z0HYY3_9RHOB</name>
<dbReference type="Pfam" id="PF00501">
    <property type="entry name" value="AMP-binding"/>
    <property type="match status" value="2"/>
</dbReference>
<dbReference type="RefSeq" id="WP_179905555.1">
    <property type="nucleotide sequence ID" value="NZ_JACBXS010000012.1"/>
</dbReference>
<gene>
    <name evidence="5" type="ORF">HUK65_07575</name>
</gene>
<dbReference type="InterPro" id="IPR045851">
    <property type="entry name" value="AMP-bd_C_sf"/>
</dbReference>
<evidence type="ECO:0000256" key="1">
    <source>
        <dbReference type="ARBA" id="ARBA00022450"/>
    </source>
</evidence>
<accession>A0A7Z0HYY3</accession>
<dbReference type="PROSITE" id="PS50075">
    <property type="entry name" value="CARRIER"/>
    <property type="match status" value="1"/>
</dbReference>
<keyword evidence="1" id="KW-0596">Phosphopantetheine</keyword>
<dbReference type="Pfam" id="PF00550">
    <property type="entry name" value="PP-binding"/>
    <property type="match status" value="1"/>
</dbReference>
<feature type="domain" description="Carrier" evidence="4">
    <location>
        <begin position="1416"/>
        <end position="1492"/>
    </location>
</feature>
<dbReference type="GO" id="GO:0031177">
    <property type="term" value="F:phosphopantetheine binding"/>
    <property type="evidence" value="ECO:0007669"/>
    <property type="project" value="InterPro"/>
</dbReference>
<dbReference type="InterPro" id="IPR020845">
    <property type="entry name" value="AMP-binding_CS"/>
</dbReference>
<dbReference type="PANTHER" id="PTHR45527:SF1">
    <property type="entry name" value="FATTY ACID SYNTHASE"/>
    <property type="match status" value="1"/>
</dbReference>
<dbReference type="GO" id="GO:0043041">
    <property type="term" value="P:amino acid activation for nonribosomal peptide biosynthetic process"/>
    <property type="evidence" value="ECO:0007669"/>
    <property type="project" value="TreeGrafter"/>
</dbReference>
<dbReference type="NCBIfam" id="TIGR04020">
    <property type="entry name" value="seco_metab_LLM"/>
    <property type="match status" value="1"/>
</dbReference>
<dbReference type="InterPro" id="IPR005793">
    <property type="entry name" value="Formyl_trans_C"/>
</dbReference>
<feature type="region of interest" description="Disordered" evidence="3">
    <location>
        <begin position="1495"/>
        <end position="1558"/>
    </location>
</feature>
<comment type="caution">
    <text evidence="5">The sequence shown here is derived from an EMBL/GenBank/DDBJ whole genome shotgun (WGS) entry which is preliminary data.</text>
</comment>
<dbReference type="Pfam" id="PF00551">
    <property type="entry name" value="Formyl_trans_N"/>
    <property type="match status" value="1"/>
</dbReference>
<dbReference type="InterPro" id="IPR036477">
    <property type="entry name" value="Formyl_transf_N_sf"/>
</dbReference>
<dbReference type="Gene3D" id="3.40.50.980">
    <property type="match status" value="3"/>
</dbReference>
<keyword evidence="2" id="KW-0597">Phosphoprotein</keyword>
<dbReference type="InterPro" id="IPR011251">
    <property type="entry name" value="Luciferase-like_dom"/>
</dbReference>
<dbReference type="PANTHER" id="PTHR45527">
    <property type="entry name" value="NONRIBOSOMAL PEPTIDE SYNTHETASE"/>
    <property type="match status" value="1"/>
</dbReference>
<evidence type="ECO:0000256" key="2">
    <source>
        <dbReference type="ARBA" id="ARBA00022553"/>
    </source>
</evidence>
<dbReference type="Pfam" id="PF02911">
    <property type="entry name" value="Formyl_trans_C"/>
    <property type="match status" value="1"/>
</dbReference>
<dbReference type="SMART" id="SM00823">
    <property type="entry name" value="PKS_PP"/>
    <property type="match status" value="1"/>
</dbReference>
<keyword evidence="6" id="KW-1185">Reference proteome</keyword>
<dbReference type="InterPro" id="IPR036736">
    <property type="entry name" value="ACP-like_sf"/>
</dbReference>
<dbReference type="InterPro" id="IPR025110">
    <property type="entry name" value="AMP-bd_C"/>
</dbReference>
<dbReference type="FunFam" id="2.30.38.10:FF:000001">
    <property type="entry name" value="Non-ribosomal peptide synthetase PvdI"/>
    <property type="match status" value="1"/>
</dbReference>
<dbReference type="CDD" id="cd08700">
    <property type="entry name" value="FMT_C_OzmH_like"/>
    <property type="match status" value="1"/>
</dbReference>
<dbReference type="FunFam" id="3.30.300.30:FF:000010">
    <property type="entry name" value="Enterobactin synthetase component F"/>
    <property type="match status" value="1"/>
</dbReference>
<dbReference type="GO" id="GO:0016705">
    <property type="term" value="F:oxidoreductase activity, acting on paired donors, with incorporation or reduction of molecular oxygen"/>
    <property type="evidence" value="ECO:0007669"/>
    <property type="project" value="InterPro"/>
</dbReference>
<dbReference type="GO" id="GO:0044550">
    <property type="term" value="P:secondary metabolite biosynthetic process"/>
    <property type="evidence" value="ECO:0007669"/>
    <property type="project" value="TreeGrafter"/>
</dbReference>
<dbReference type="InterPro" id="IPR002376">
    <property type="entry name" value="Formyl_transf_N"/>
</dbReference>
<dbReference type="SUPFAM" id="SSF51679">
    <property type="entry name" value="Bacterial luciferase-like"/>
    <property type="match status" value="1"/>
</dbReference>
<evidence type="ECO:0000313" key="5">
    <source>
        <dbReference type="EMBL" id="NYS24852.1"/>
    </source>
</evidence>
<dbReference type="InterPro" id="IPR020806">
    <property type="entry name" value="PKS_PP-bd"/>
</dbReference>
<dbReference type="Gene3D" id="2.30.38.10">
    <property type="entry name" value="Luciferase, Domain 3"/>
    <property type="match status" value="1"/>
</dbReference>
<dbReference type="Pfam" id="PF13193">
    <property type="entry name" value="AMP-binding_C"/>
    <property type="match status" value="1"/>
</dbReference>
<dbReference type="Proteomes" id="UP000529417">
    <property type="component" value="Unassembled WGS sequence"/>
</dbReference>
<reference evidence="5 6" key="1">
    <citation type="journal article" date="2000" name="Arch. Microbiol.">
        <title>Rhodobaca bogoriensis gen. nov. and sp. nov., an alkaliphilic purple nonsulfur bacterium from African Rift Valley soda lakes.</title>
        <authorList>
            <person name="Milford A.D."/>
            <person name="Achenbach L.A."/>
            <person name="Jung D.O."/>
            <person name="Madigan M.T."/>
        </authorList>
    </citation>
    <scope>NUCLEOTIDE SEQUENCE [LARGE SCALE GENOMIC DNA]</scope>
    <source>
        <strain evidence="5 6">2376</strain>
    </source>
</reference>
<protein>
    <submittedName>
        <fullName evidence="5">LLM class flavin-dependent oxidoreductase</fullName>
    </submittedName>
</protein>
<evidence type="ECO:0000256" key="3">
    <source>
        <dbReference type="SAM" id="MobiDB-lite"/>
    </source>
</evidence>
<dbReference type="InterPro" id="IPR000873">
    <property type="entry name" value="AMP-dep_synth/lig_dom"/>
</dbReference>
<dbReference type="Gene3D" id="3.40.50.12230">
    <property type="match status" value="1"/>
</dbReference>
<dbReference type="GO" id="GO:0072330">
    <property type="term" value="P:monocarboxylic acid biosynthetic process"/>
    <property type="evidence" value="ECO:0007669"/>
    <property type="project" value="UniProtKB-ARBA"/>
</dbReference>
<dbReference type="Gene3D" id="3.20.20.30">
    <property type="entry name" value="Luciferase-like domain"/>
    <property type="match status" value="1"/>
</dbReference>
<dbReference type="FunFam" id="1.10.1200.10:FF:000016">
    <property type="entry name" value="Non-ribosomal peptide synthase"/>
    <property type="match status" value="1"/>
</dbReference>
<dbReference type="FunFam" id="3.40.50.980:FF:000001">
    <property type="entry name" value="Non-ribosomal peptide synthetase"/>
    <property type="match status" value="1"/>
</dbReference>
<dbReference type="InterPro" id="IPR009081">
    <property type="entry name" value="PP-bd_ACP"/>
</dbReference>
<dbReference type="InterPro" id="IPR036661">
    <property type="entry name" value="Luciferase-like_sf"/>
</dbReference>